<evidence type="ECO:0000256" key="2">
    <source>
        <dbReference type="SAM" id="MobiDB-lite"/>
    </source>
</evidence>
<dbReference type="InterPro" id="IPR006683">
    <property type="entry name" value="Thioestr_dom"/>
</dbReference>
<dbReference type="NCBIfam" id="TIGR00369">
    <property type="entry name" value="unchar_dom_1"/>
    <property type="match status" value="1"/>
</dbReference>
<dbReference type="PANTHER" id="PTHR42856:SF1">
    <property type="entry name" value="ACYL-COENZYME A THIOESTERASE PAAI"/>
    <property type="match status" value="1"/>
</dbReference>
<dbReference type="CDD" id="cd03443">
    <property type="entry name" value="PaaI_thioesterase"/>
    <property type="match status" value="1"/>
</dbReference>
<name>A0ABV2B233_9GAMM</name>
<protein>
    <recommendedName>
        <fullName evidence="3">Thioesterase domain-containing protein</fullName>
    </recommendedName>
</protein>
<evidence type="ECO:0000259" key="3">
    <source>
        <dbReference type="Pfam" id="PF03061"/>
    </source>
</evidence>
<reference evidence="4 5" key="1">
    <citation type="submission" date="2013-03" db="EMBL/GenBank/DDBJ databases">
        <title>Salinisphaera dokdonensis CL-ES53 Genome Sequencing.</title>
        <authorList>
            <person name="Li C."/>
            <person name="Lai Q."/>
            <person name="Shao Z."/>
        </authorList>
    </citation>
    <scope>NUCLEOTIDE SEQUENCE [LARGE SCALE GENOMIC DNA]</scope>
    <source>
        <strain evidence="4 5">CL-ES53</strain>
    </source>
</reference>
<sequence>MVTDNIAGGGSPSQSEDDRNGGAQDTAFTLDHANARYDRGFAAHLGFEFLEWEPERAVLGLEIQDWHLNLAGVLHGGILASLLDIAGAAAGSYCPYPGRIRKAITLSMTTTFTGQVSEGHVRAVGRRRAGGSRIFNSSVDIVDSHDRLLAMGEGTYRLRSGCEGPEGLPIDE</sequence>
<accession>A0ABV2B233</accession>
<keyword evidence="5" id="KW-1185">Reference proteome</keyword>
<feature type="domain" description="Thioesterase" evidence="3">
    <location>
        <begin position="72"/>
        <end position="149"/>
    </location>
</feature>
<evidence type="ECO:0000313" key="5">
    <source>
        <dbReference type="Proteomes" id="UP001460888"/>
    </source>
</evidence>
<keyword evidence="1" id="KW-0378">Hydrolase</keyword>
<evidence type="ECO:0000256" key="1">
    <source>
        <dbReference type="ARBA" id="ARBA00022801"/>
    </source>
</evidence>
<dbReference type="InterPro" id="IPR029069">
    <property type="entry name" value="HotDog_dom_sf"/>
</dbReference>
<gene>
    <name evidence="4" type="ORF">SADO_11799</name>
</gene>
<dbReference type="SUPFAM" id="SSF54637">
    <property type="entry name" value="Thioesterase/thiol ester dehydrase-isomerase"/>
    <property type="match status" value="1"/>
</dbReference>
<dbReference type="InterPro" id="IPR052723">
    <property type="entry name" value="Acyl-CoA_thioesterase_PaaI"/>
</dbReference>
<organism evidence="4 5">
    <name type="scientific">Salinisphaera dokdonensis CL-ES53</name>
    <dbReference type="NCBI Taxonomy" id="1304272"/>
    <lineage>
        <taxon>Bacteria</taxon>
        <taxon>Pseudomonadati</taxon>
        <taxon>Pseudomonadota</taxon>
        <taxon>Gammaproteobacteria</taxon>
        <taxon>Salinisphaerales</taxon>
        <taxon>Salinisphaeraceae</taxon>
        <taxon>Salinisphaera</taxon>
    </lineage>
</organism>
<dbReference type="InterPro" id="IPR003736">
    <property type="entry name" value="PAAI_dom"/>
</dbReference>
<dbReference type="EMBL" id="APND01000003">
    <property type="protein sequence ID" value="MES1929938.1"/>
    <property type="molecule type" value="Genomic_DNA"/>
</dbReference>
<dbReference type="Pfam" id="PF03061">
    <property type="entry name" value="4HBT"/>
    <property type="match status" value="1"/>
</dbReference>
<feature type="region of interest" description="Disordered" evidence="2">
    <location>
        <begin position="1"/>
        <end position="25"/>
    </location>
</feature>
<comment type="caution">
    <text evidence="4">The sequence shown here is derived from an EMBL/GenBank/DDBJ whole genome shotgun (WGS) entry which is preliminary data.</text>
</comment>
<dbReference type="Gene3D" id="3.10.129.10">
    <property type="entry name" value="Hotdog Thioesterase"/>
    <property type="match status" value="1"/>
</dbReference>
<proteinExistence type="predicted"/>
<dbReference type="Proteomes" id="UP001460888">
    <property type="component" value="Unassembled WGS sequence"/>
</dbReference>
<evidence type="ECO:0000313" key="4">
    <source>
        <dbReference type="EMBL" id="MES1929938.1"/>
    </source>
</evidence>
<dbReference type="PANTHER" id="PTHR42856">
    <property type="entry name" value="ACYL-COENZYME A THIOESTERASE PAAI"/>
    <property type="match status" value="1"/>
</dbReference>